<protein>
    <submittedName>
        <fullName evidence="3">Uncharacterized protein</fullName>
    </submittedName>
</protein>
<feature type="compositionally biased region" description="Polar residues" evidence="2">
    <location>
        <begin position="196"/>
        <end position="214"/>
    </location>
</feature>
<feature type="coiled-coil region" evidence="1">
    <location>
        <begin position="287"/>
        <end position="314"/>
    </location>
</feature>
<accession>A0A803KV04</accession>
<evidence type="ECO:0000313" key="4">
    <source>
        <dbReference type="Proteomes" id="UP000596660"/>
    </source>
</evidence>
<dbReference type="Proteomes" id="UP000596660">
    <property type="component" value="Unplaced"/>
</dbReference>
<feature type="region of interest" description="Disordered" evidence="2">
    <location>
        <begin position="404"/>
        <end position="433"/>
    </location>
</feature>
<keyword evidence="4" id="KW-1185">Reference proteome</keyword>
<sequence>MGDPVRVVFAGVDEGVKKPTLVAQNVFPAKDVYPSTVTKEEVQNIAAVVRFPDGVVVKIPSSRERADWTTPGWVCFFEYPFVIGHTFPFSSLVRQFLALTSGKGRVGLRLKDGVGPLVTDLEKAFDKKWYHKFFFIDTVEAEVSKLKQRSQSPSLIDKLYELSADERSFIRLTQPEAVIQIQSLDDSDSEQKVAPTMSQERSSQDGCSKEWSSSIPPRTNLKRKLEMPIDVDAADFSFDSLAPHVDTLLFPSFKDRQSLQTFADLSQETAVQSFQSLQSFLGVLGKVSEFTRVYEAMKKERDALSDKYKAATDALKVERTKHRECIVERDGLKSTLKEAGNEVVDAAAYYFGKARLEMMEEFQQGKHEAWDYDADKAAFEKAFPEGTAAPGSLLLSFADEEVNSPHNNEVKDVPESVKSVAEEVVPADNMDGN</sequence>
<dbReference type="EnsemblPlants" id="AUR62002862-RA">
    <property type="protein sequence ID" value="AUR62002862-RA:cds"/>
    <property type="gene ID" value="AUR62002862"/>
</dbReference>
<evidence type="ECO:0000256" key="1">
    <source>
        <dbReference type="SAM" id="Coils"/>
    </source>
</evidence>
<evidence type="ECO:0000256" key="2">
    <source>
        <dbReference type="SAM" id="MobiDB-lite"/>
    </source>
</evidence>
<feature type="region of interest" description="Disordered" evidence="2">
    <location>
        <begin position="184"/>
        <end position="214"/>
    </location>
</feature>
<organism evidence="3 4">
    <name type="scientific">Chenopodium quinoa</name>
    <name type="common">Quinoa</name>
    <dbReference type="NCBI Taxonomy" id="63459"/>
    <lineage>
        <taxon>Eukaryota</taxon>
        <taxon>Viridiplantae</taxon>
        <taxon>Streptophyta</taxon>
        <taxon>Embryophyta</taxon>
        <taxon>Tracheophyta</taxon>
        <taxon>Spermatophyta</taxon>
        <taxon>Magnoliopsida</taxon>
        <taxon>eudicotyledons</taxon>
        <taxon>Gunneridae</taxon>
        <taxon>Pentapetalae</taxon>
        <taxon>Caryophyllales</taxon>
        <taxon>Chenopodiaceae</taxon>
        <taxon>Chenopodioideae</taxon>
        <taxon>Atripliceae</taxon>
        <taxon>Chenopodium</taxon>
    </lineage>
</organism>
<reference evidence="3" key="2">
    <citation type="submission" date="2021-03" db="UniProtKB">
        <authorList>
            <consortium name="EnsemblPlants"/>
        </authorList>
    </citation>
    <scope>IDENTIFICATION</scope>
</reference>
<dbReference type="AlphaFoldDB" id="A0A803KV04"/>
<evidence type="ECO:0000313" key="3">
    <source>
        <dbReference type="EnsemblPlants" id="AUR62002862-RA:cds"/>
    </source>
</evidence>
<keyword evidence="1" id="KW-0175">Coiled coil</keyword>
<reference evidence="3" key="1">
    <citation type="journal article" date="2017" name="Nature">
        <title>The genome of Chenopodium quinoa.</title>
        <authorList>
            <person name="Jarvis D.E."/>
            <person name="Ho Y.S."/>
            <person name="Lightfoot D.J."/>
            <person name="Schmoeckel S.M."/>
            <person name="Li B."/>
            <person name="Borm T.J.A."/>
            <person name="Ohyanagi H."/>
            <person name="Mineta K."/>
            <person name="Michell C.T."/>
            <person name="Saber N."/>
            <person name="Kharbatia N.M."/>
            <person name="Rupper R.R."/>
            <person name="Sharp A.R."/>
            <person name="Dally N."/>
            <person name="Boughton B.A."/>
            <person name="Woo Y.H."/>
            <person name="Gao G."/>
            <person name="Schijlen E.G.W.M."/>
            <person name="Guo X."/>
            <person name="Momin A.A."/>
            <person name="Negrao S."/>
            <person name="Al-Babili S."/>
            <person name="Gehring C."/>
            <person name="Roessner U."/>
            <person name="Jung C."/>
            <person name="Murphy K."/>
            <person name="Arold S.T."/>
            <person name="Gojobori T."/>
            <person name="van der Linden C.G."/>
            <person name="van Loo E.N."/>
            <person name="Jellen E.N."/>
            <person name="Maughan P.J."/>
            <person name="Tester M."/>
        </authorList>
    </citation>
    <scope>NUCLEOTIDE SEQUENCE [LARGE SCALE GENOMIC DNA]</scope>
    <source>
        <strain evidence="3">cv. PI 614886</strain>
    </source>
</reference>
<proteinExistence type="predicted"/>
<name>A0A803KV04_CHEQI</name>
<dbReference type="Gramene" id="AUR62002862-RA">
    <property type="protein sequence ID" value="AUR62002862-RA:cds"/>
    <property type="gene ID" value="AUR62002862"/>
</dbReference>